<keyword evidence="4" id="KW-1185">Reference proteome</keyword>
<accession>A0A2H6KK22</accession>
<dbReference type="GeneID" id="39877100"/>
<dbReference type="PROSITE" id="PS50878">
    <property type="entry name" value="RT_POL"/>
    <property type="match status" value="1"/>
</dbReference>
<feature type="compositionally biased region" description="Low complexity" evidence="1">
    <location>
        <begin position="507"/>
        <end position="519"/>
    </location>
</feature>
<feature type="compositionally biased region" description="Polar residues" evidence="1">
    <location>
        <begin position="520"/>
        <end position="529"/>
    </location>
</feature>
<dbReference type="Pfam" id="PF00078">
    <property type="entry name" value="RVT_1"/>
    <property type="match status" value="1"/>
</dbReference>
<dbReference type="SUPFAM" id="SSF56672">
    <property type="entry name" value="DNA/RNA polymerases"/>
    <property type="match status" value="1"/>
</dbReference>
<dbReference type="AlphaFoldDB" id="A0A2H6KK22"/>
<dbReference type="InterPro" id="IPR043502">
    <property type="entry name" value="DNA/RNA_pol_sf"/>
</dbReference>
<evidence type="ECO:0000313" key="4">
    <source>
        <dbReference type="Proteomes" id="UP000236319"/>
    </source>
</evidence>
<organism evidence="3 4">
    <name type="scientific">Babesia ovata</name>
    <dbReference type="NCBI Taxonomy" id="189622"/>
    <lineage>
        <taxon>Eukaryota</taxon>
        <taxon>Sar</taxon>
        <taxon>Alveolata</taxon>
        <taxon>Apicomplexa</taxon>
        <taxon>Aconoidasida</taxon>
        <taxon>Piroplasmida</taxon>
        <taxon>Babesiidae</taxon>
        <taxon>Babesia</taxon>
    </lineage>
</organism>
<feature type="domain" description="Reverse transcriptase" evidence="2">
    <location>
        <begin position="1"/>
        <end position="166"/>
    </location>
</feature>
<dbReference type="VEuPathDB" id="PiroplasmaDB:BOVATA_048230"/>
<comment type="caution">
    <text evidence="3">The sequence shown here is derived from an EMBL/GenBank/DDBJ whole genome shotgun (WGS) entry which is preliminary data.</text>
</comment>
<dbReference type="InterPro" id="IPR000477">
    <property type="entry name" value="RT_dom"/>
</dbReference>
<proteinExistence type="predicted"/>
<dbReference type="PANTHER" id="PTHR35450:SF2">
    <property type="entry name" value="REVERSE TRANSCRIPTASE DOMAIN-CONTAINING PROTEIN"/>
    <property type="match status" value="1"/>
</dbReference>
<sequence length="850" mass="96050">MKAYDSIDHDYLAQVIENLHLPGWLSLFIKQTVKKWNIEIRWHNNTLMHKKVERGILQGDSLSPLLFVLCLDPLSRHLTRLFPKVEIQVPGDRVYATNHFLYIDDLKIFAHEESTIIGMTREVELFFKNTGFVINRDKSATNTEACASIAKMMEGPDTYRYLGVTENRHSITECNAMYETIVNEICRRVELLAASKLSAKNLSLAINEYALSVINYYVGVIPMDITYFNRIDLESRGHVVTTVDDVKGAESGEILEESDGEEGLGKTGPWTSDPEFARSILDSNLKLQFDAYAEFLKDVCHSAIAEVRIPKPEWLGSSEHSCNNDICCIRCGTCRDTPATDYTRTIYTGSSNTDVKKGQRFERETALARTDMLESMLGQCVCMCNCLSDRRLVDRVIRDNSKVRREGNCGIVWHDMECPENMLDAEYPDLPQEGVLQERFILRVKAEYIPLSWKQRSPFACKLDIITDTANDDVYSGESPNHTDGGRATPREQQRNETAGNGVLHNTPLSTSPTSQSPSRHGSNVSGGNRPSILHGPSDTPNRNADPEGCANVQESPVLKLEESKDLSSFTLWDAVEALAEEQRELHRILRNNEFTDCFDAMEIDVSQLTREKLVLNSDCIIDDPNSEDYVEIALYLPYAPSCIMPWRFESIDTVEIMSQLPKFVPIVEVERRYGVLEDVDSIGPPDSEETTQSDDVMPDECFIARDIGTLEHLDELVNTPTNIRAYEDLSSNSGSGTLVESSTTPYADDASTLGSDTSSPTIIKDLFYDYTDGESETLAYSEVLRDMMVVPLCVKRVLQVMREHILVRNEVLNEEAHACKLYRRQWHQHLKRMKAAAPKVDDFAWVCFP</sequence>
<evidence type="ECO:0000313" key="3">
    <source>
        <dbReference type="EMBL" id="GBE63330.1"/>
    </source>
</evidence>
<feature type="region of interest" description="Disordered" evidence="1">
    <location>
        <begin position="472"/>
        <end position="551"/>
    </location>
</feature>
<dbReference type="GO" id="GO:0003677">
    <property type="term" value="F:DNA binding"/>
    <property type="evidence" value="ECO:0007669"/>
    <property type="project" value="UniProtKB-KW"/>
</dbReference>
<keyword evidence="3" id="KW-0238">DNA-binding</keyword>
<evidence type="ECO:0000256" key="1">
    <source>
        <dbReference type="SAM" id="MobiDB-lite"/>
    </source>
</evidence>
<name>A0A2H6KK22_9APIC</name>
<feature type="compositionally biased region" description="Polar residues" evidence="1">
    <location>
        <begin position="734"/>
        <end position="746"/>
    </location>
</feature>
<dbReference type="EMBL" id="BDSA01000033">
    <property type="protein sequence ID" value="GBE63330.1"/>
    <property type="molecule type" value="Genomic_DNA"/>
</dbReference>
<dbReference type="PANTHER" id="PTHR35450">
    <property type="entry name" value="REVERSE TRANSCRIPTASE DOMAIN-CONTAINING PROTEIN"/>
    <property type="match status" value="1"/>
</dbReference>
<dbReference type="OrthoDB" id="10258692at2759"/>
<dbReference type="Proteomes" id="UP000236319">
    <property type="component" value="Unassembled WGS sequence"/>
</dbReference>
<reference evidence="3 4" key="1">
    <citation type="journal article" date="2017" name="BMC Genomics">
        <title>Whole-genome assembly of Babesia ovata and comparative genomics between closely related pathogens.</title>
        <authorList>
            <person name="Yamagishi J."/>
            <person name="Asada M."/>
            <person name="Hakimi H."/>
            <person name="Tanaka T.Q."/>
            <person name="Sugimoto C."/>
            <person name="Kawazu S."/>
        </authorList>
    </citation>
    <scope>NUCLEOTIDE SEQUENCE [LARGE SCALE GENOMIC DNA]</scope>
    <source>
        <strain evidence="3 4">Miyake</strain>
    </source>
</reference>
<gene>
    <name evidence="3" type="ORF">BOVATA_048230</name>
</gene>
<evidence type="ECO:0000259" key="2">
    <source>
        <dbReference type="PROSITE" id="PS50878"/>
    </source>
</evidence>
<dbReference type="RefSeq" id="XP_028869573.1">
    <property type="nucleotide sequence ID" value="XM_029013740.1"/>
</dbReference>
<feature type="region of interest" description="Disordered" evidence="1">
    <location>
        <begin position="734"/>
        <end position="756"/>
    </location>
</feature>
<protein>
    <submittedName>
        <fullName evidence="3">Myb-like DNA-binding domain containing protein</fullName>
    </submittedName>
</protein>